<dbReference type="PANTHER" id="PTHR42928">
    <property type="entry name" value="TRICARBOXYLATE-BINDING PROTEIN"/>
    <property type="match status" value="1"/>
</dbReference>
<dbReference type="Gene3D" id="3.40.190.150">
    <property type="entry name" value="Bordetella uptake gene, domain 1"/>
    <property type="match status" value="1"/>
</dbReference>
<comment type="similarity">
    <text evidence="1">Belongs to the UPF0065 (bug) family.</text>
</comment>
<comment type="caution">
    <text evidence="3">The sequence shown here is derived from an EMBL/GenBank/DDBJ whole genome shotgun (WGS) entry which is preliminary data.</text>
</comment>
<name>A0A4R6QSR9_9BURK</name>
<dbReference type="Pfam" id="PF03401">
    <property type="entry name" value="TctC"/>
    <property type="match status" value="1"/>
</dbReference>
<feature type="chain" id="PRO_5020411323" evidence="2">
    <location>
        <begin position="19"/>
        <end position="318"/>
    </location>
</feature>
<reference evidence="3 4" key="1">
    <citation type="submission" date="2019-03" db="EMBL/GenBank/DDBJ databases">
        <title>Genomic Encyclopedia of Type Strains, Phase IV (KMG-IV): sequencing the most valuable type-strain genomes for metagenomic binning, comparative biology and taxonomic classification.</title>
        <authorList>
            <person name="Goeker M."/>
        </authorList>
    </citation>
    <scope>NUCLEOTIDE SEQUENCE [LARGE SCALE GENOMIC DNA]</scope>
    <source>
        <strain evidence="3 4">DSM 16998</strain>
    </source>
</reference>
<evidence type="ECO:0000313" key="4">
    <source>
        <dbReference type="Proteomes" id="UP000295361"/>
    </source>
</evidence>
<dbReference type="PIRSF" id="PIRSF017082">
    <property type="entry name" value="YflP"/>
    <property type="match status" value="1"/>
</dbReference>
<gene>
    <name evidence="3" type="ORF">DES47_101754</name>
</gene>
<keyword evidence="4" id="KW-1185">Reference proteome</keyword>
<dbReference type="EMBL" id="SNXS01000001">
    <property type="protein sequence ID" value="TDP74690.1"/>
    <property type="molecule type" value="Genomic_DNA"/>
</dbReference>
<dbReference type="InParanoid" id="A0A4R6QSR9"/>
<dbReference type="OrthoDB" id="8678477at2"/>
<feature type="signal peptide" evidence="2">
    <location>
        <begin position="1"/>
        <end position="18"/>
    </location>
</feature>
<organism evidence="3 4">
    <name type="scientific">Roseateles toxinivorans</name>
    <dbReference type="NCBI Taxonomy" id="270368"/>
    <lineage>
        <taxon>Bacteria</taxon>
        <taxon>Pseudomonadati</taxon>
        <taxon>Pseudomonadota</taxon>
        <taxon>Betaproteobacteria</taxon>
        <taxon>Burkholderiales</taxon>
        <taxon>Sphaerotilaceae</taxon>
        <taxon>Roseateles</taxon>
    </lineage>
</organism>
<dbReference type="InterPro" id="IPR005064">
    <property type="entry name" value="BUG"/>
</dbReference>
<dbReference type="Gene3D" id="3.40.190.10">
    <property type="entry name" value="Periplasmic binding protein-like II"/>
    <property type="match status" value="1"/>
</dbReference>
<accession>A0A4R6QSR9</accession>
<keyword evidence="3" id="KW-0675">Receptor</keyword>
<proteinExistence type="inferred from homology"/>
<dbReference type="CDD" id="cd07012">
    <property type="entry name" value="PBP2_Bug_TTT"/>
    <property type="match status" value="1"/>
</dbReference>
<dbReference type="AlphaFoldDB" id="A0A4R6QSR9"/>
<evidence type="ECO:0000313" key="3">
    <source>
        <dbReference type="EMBL" id="TDP74690.1"/>
    </source>
</evidence>
<dbReference type="PANTHER" id="PTHR42928:SF5">
    <property type="entry name" value="BLR1237 PROTEIN"/>
    <property type="match status" value="1"/>
</dbReference>
<evidence type="ECO:0000256" key="1">
    <source>
        <dbReference type="ARBA" id="ARBA00006987"/>
    </source>
</evidence>
<dbReference type="InterPro" id="IPR042100">
    <property type="entry name" value="Bug_dom1"/>
</dbReference>
<dbReference type="Proteomes" id="UP000295361">
    <property type="component" value="Unassembled WGS sequence"/>
</dbReference>
<protein>
    <submittedName>
        <fullName evidence="3">Tripartite-type tricarboxylate transporter receptor subunit TctC</fullName>
    </submittedName>
</protein>
<sequence>MRTLLALVLCLMATAALAQPWPSRPIHLVVAYPPGGVSDEISRALAEKLAAQLGTPVLVEHRAGAGGALAMEMLAKASPDGHTLVFSAISPLVLTPHLGRVGYEPLKDIAPVVGVMFTPVLLVGTPALKASSFAEMLEAARARPGGMRWATSGLATTGHRVLEQVKLISGADITHIPYKGGGQQLNDALGGQFELLSSNVGAQQLQHIRSGKFKALAVGAPNRLDVLPDVPTLAELGFAPANLVSLFGIFAPGRTPEPVLARLNTELNRALQLPDIRQRLLAVNNLPAGGTAAEFARHIAREWELNRRLVEAAGGHLK</sequence>
<keyword evidence="2" id="KW-0732">Signal</keyword>
<dbReference type="RefSeq" id="WP_133699299.1">
    <property type="nucleotide sequence ID" value="NZ_SNXS01000001.1"/>
</dbReference>
<evidence type="ECO:0000256" key="2">
    <source>
        <dbReference type="SAM" id="SignalP"/>
    </source>
</evidence>